<accession>A0ABP4FR00</accession>
<organism evidence="3 4">
    <name type="scientific">Streptomyces hebeiensis</name>
    <dbReference type="NCBI Taxonomy" id="229486"/>
    <lineage>
        <taxon>Bacteria</taxon>
        <taxon>Bacillati</taxon>
        <taxon>Actinomycetota</taxon>
        <taxon>Actinomycetes</taxon>
        <taxon>Kitasatosporales</taxon>
        <taxon>Streptomycetaceae</taxon>
        <taxon>Streptomyces</taxon>
    </lineage>
</organism>
<evidence type="ECO:0000313" key="3">
    <source>
        <dbReference type="EMBL" id="GAA1187574.1"/>
    </source>
</evidence>
<reference evidence="4" key="1">
    <citation type="journal article" date="2019" name="Int. J. Syst. Evol. Microbiol.">
        <title>The Global Catalogue of Microorganisms (GCM) 10K type strain sequencing project: providing services to taxonomists for standard genome sequencing and annotation.</title>
        <authorList>
            <consortium name="The Broad Institute Genomics Platform"/>
            <consortium name="The Broad Institute Genome Sequencing Center for Infectious Disease"/>
            <person name="Wu L."/>
            <person name="Ma J."/>
        </authorList>
    </citation>
    <scope>NUCLEOTIDE SEQUENCE [LARGE SCALE GENOMIC DNA]</scope>
    <source>
        <strain evidence="4">JCM 12696</strain>
    </source>
</reference>
<comment type="function">
    <text evidence="1">May be involved in the formation or repair of [Fe-S] clusters present in iron-sulfur proteins.</text>
</comment>
<dbReference type="Proteomes" id="UP001501371">
    <property type="component" value="Unassembled WGS sequence"/>
</dbReference>
<dbReference type="SUPFAM" id="SSF117916">
    <property type="entry name" value="Fe-S cluster assembly (FSCA) domain-like"/>
    <property type="match status" value="1"/>
</dbReference>
<name>A0ABP4FR00_9ACTN</name>
<dbReference type="EMBL" id="BAAAKV010000053">
    <property type="protein sequence ID" value="GAA1187574.1"/>
    <property type="molecule type" value="Genomic_DNA"/>
</dbReference>
<dbReference type="Gene3D" id="3.30.300.130">
    <property type="entry name" value="Fe-S cluster assembly (FSCA)"/>
    <property type="match status" value="1"/>
</dbReference>
<dbReference type="InterPro" id="IPR001075">
    <property type="entry name" value="NIF_FeS_clus_asmbl_NifU_C"/>
</dbReference>
<feature type="domain" description="NIF system FeS cluster assembly NifU C-terminal" evidence="2">
    <location>
        <begin position="91"/>
        <end position="154"/>
    </location>
</feature>
<evidence type="ECO:0000256" key="1">
    <source>
        <dbReference type="ARBA" id="ARBA00049958"/>
    </source>
</evidence>
<comment type="caution">
    <text evidence="3">The sequence shown here is derived from an EMBL/GenBank/DDBJ whole genome shotgun (WGS) entry which is preliminary data.</text>
</comment>
<dbReference type="Pfam" id="PF01106">
    <property type="entry name" value="NifU"/>
    <property type="match status" value="1"/>
</dbReference>
<sequence length="185" mass="19661">MADVARLDDTAVAGRLGRVDELLEQLEAEPGPAARTAIETVRALTEIYGEALARVLDHADRRLADRLADDELLGHLLVLHEIHPDPTDRRVARAVDVLRPAVRERGGDLELAGIDGGVARVRLTTKGCGSASAGLEEAVREALCAAAPELSGVERVKDPARPPAFVPLDTLTRRVAPAAPAKEPT</sequence>
<dbReference type="InterPro" id="IPR034904">
    <property type="entry name" value="FSCA_dom_sf"/>
</dbReference>
<protein>
    <submittedName>
        <fullName evidence="3">NifU family protein</fullName>
    </submittedName>
</protein>
<keyword evidence="4" id="KW-1185">Reference proteome</keyword>
<evidence type="ECO:0000313" key="4">
    <source>
        <dbReference type="Proteomes" id="UP001501371"/>
    </source>
</evidence>
<evidence type="ECO:0000259" key="2">
    <source>
        <dbReference type="Pfam" id="PF01106"/>
    </source>
</evidence>
<dbReference type="RefSeq" id="WP_344281283.1">
    <property type="nucleotide sequence ID" value="NZ_BAAAKV010000053.1"/>
</dbReference>
<gene>
    <name evidence="3" type="ORF">GCM10009654_51460</name>
</gene>
<proteinExistence type="predicted"/>